<feature type="compositionally biased region" description="Low complexity" evidence="2">
    <location>
        <begin position="71"/>
        <end position="82"/>
    </location>
</feature>
<gene>
    <name evidence="3" type="ORF">LIER_34469</name>
</gene>
<keyword evidence="4" id="KW-1185">Reference proteome</keyword>
<sequence>MSGNRVLLFRPAKVASASVSGKRSAPIEACPRPLFAKRRKSIAHKHPRSEILDLTVDPPSSNIPEKQAPEDTTSLDHSTSDSVAVAEEESGSTNYLELPFTLPNGFHVTEDSTLWKKSNSFHASRPILLEWIGKDFESFRDPLEIHGALTRHLTKVSSSSSAFSLLPCIYLFCVFIHVGQECKLCYGSQGDHLDDAREEGCENERALQLLIKELKKENENLKVAFGAIYNEKKEVTVQAMAEIRKHDALQARFTRLEGKHFDISNKLARLQLIHSQEAKSSKKLPSLFLGEFKRQSKLINNLLLID</sequence>
<feature type="region of interest" description="Disordered" evidence="2">
    <location>
        <begin position="38"/>
        <end position="82"/>
    </location>
</feature>
<reference evidence="3 4" key="1">
    <citation type="submission" date="2024-01" db="EMBL/GenBank/DDBJ databases">
        <title>The complete chloroplast genome sequence of Lithospermum erythrorhizon: insights into the phylogenetic relationship among Boraginaceae species and the maternal lineages of purple gromwells.</title>
        <authorList>
            <person name="Okada T."/>
            <person name="Watanabe K."/>
        </authorList>
    </citation>
    <scope>NUCLEOTIDE SEQUENCE [LARGE SCALE GENOMIC DNA]</scope>
</reference>
<evidence type="ECO:0000313" key="4">
    <source>
        <dbReference type="Proteomes" id="UP001454036"/>
    </source>
</evidence>
<organism evidence="3 4">
    <name type="scientific">Lithospermum erythrorhizon</name>
    <name type="common">Purple gromwell</name>
    <name type="synonym">Lithospermum officinale var. erythrorhizon</name>
    <dbReference type="NCBI Taxonomy" id="34254"/>
    <lineage>
        <taxon>Eukaryota</taxon>
        <taxon>Viridiplantae</taxon>
        <taxon>Streptophyta</taxon>
        <taxon>Embryophyta</taxon>
        <taxon>Tracheophyta</taxon>
        <taxon>Spermatophyta</taxon>
        <taxon>Magnoliopsida</taxon>
        <taxon>eudicotyledons</taxon>
        <taxon>Gunneridae</taxon>
        <taxon>Pentapetalae</taxon>
        <taxon>asterids</taxon>
        <taxon>lamiids</taxon>
        <taxon>Boraginales</taxon>
        <taxon>Boraginaceae</taxon>
        <taxon>Boraginoideae</taxon>
        <taxon>Lithospermeae</taxon>
        <taxon>Lithospermum</taxon>
    </lineage>
</organism>
<name>A0AAV3S470_LITER</name>
<evidence type="ECO:0000313" key="3">
    <source>
        <dbReference type="EMBL" id="GAA0187181.1"/>
    </source>
</evidence>
<dbReference type="AlphaFoldDB" id="A0AAV3S470"/>
<evidence type="ECO:0000256" key="1">
    <source>
        <dbReference type="SAM" id="Coils"/>
    </source>
</evidence>
<dbReference type="Proteomes" id="UP001454036">
    <property type="component" value="Unassembled WGS sequence"/>
</dbReference>
<accession>A0AAV3S470</accession>
<evidence type="ECO:0000256" key="2">
    <source>
        <dbReference type="SAM" id="MobiDB-lite"/>
    </source>
</evidence>
<proteinExistence type="predicted"/>
<comment type="caution">
    <text evidence="3">The sequence shown here is derived from an EMBL/GenBank/DDBJ whole genome shotgun (WGS) entry which is preliminary data.</text>
</comment>
<feature type="coiled-coil region" evidence="1">
    <location>
        <begin position="204"/>
        <end position="231"/>
    </location>
</feature>
<protein>
    <submittedName>
        <fullName evidence="3">Uncharacterized protein</fullName>
    </submittedName>
</protein>
<dbReference type="EMBL" id="BAABME010014449">
    <property type="protein sequence ID" value="GAA0187181.1"/>
    <property type="molecule type" value="Genomic_DNA"/>
</dbReference>
<keyword evidence="1" id="KW-0175">Coiled coil</keyword>
<feature type="compositionally biased region" description="Basic residues" evidence="2">
    <location>
        <begin position="38"/>
        <end position="47"/>
    </location>
</feature>